<evidence type="ECO:0000313" key="2">
    <source>
        <dbReference type="EMBL" id="OGD69092.1"/>
    </source>
</evidence>
<reference evidence="2 3" key="1">
    <citation type="journal article" date="2016" name="Nat. Commun.">
        <title>Thousands of microbial genomes shed light on interconnected biogeochemical processes in an aquifer system.</title>
        <authorList>
            <person name="Anantharaman K."/>
            <person name="Brown C.T."/>
            <person name="Hug L.A."/>
            <person name="Sharon I."/>
            <person name="Castelle C.J."/>
            <person name="Probst A.J."/>
            <person name="Thomas B.C."/>
            <person name="Singh A."/>
            <person name="Wilkins M.J."/>
            <person name="Karaoz U."/>
            <person name="Brodie E.L."/>
            <person name="Williams K.H."/>
            <person name="Hubbard S.S."/>
            <person name="Banfield J.F."/>
        </authorList>
    </citation>
    <scope>NUCLEOTIDE SEQUENCE [LARGE SCALE GENOMIC DNA]</scope>
</reference>
<dbReference type="SUPFAM" id="SSF55729">
    <property type="entry name" value="Acyl-CoA N-acyltransferases (Nat)"/>
    <property type="match status" value="1"/>
</dbReference>
<protein>
    <recommendedName>
        <fullName evidence="1">N-acetyltransferase domain-containing protein</fullName>
    </recommendedName>
</protein>
<comment type="caution">
    <text evidence="2">The sequence shown here is derived from an EMBL/GenBank/DDBJ whole genome shotgun (WGS) entry which is preliminary data.</text>
</comment>
<dbReference type="InterPro" id="IPR000182">
    <property type="entry name" value="GNAT_dom"/>
</dbReference>
<organism evidence="2 3">
    <name type="scientific">Candidatus Campbellbacteria bacterium RIFCSPLOWO2_01_FULL_34_15</name>
    <dbReference type="NCBI Taxonomy" id="1797579"/>
    <lineage>
        <taxon>Bacteria</taxon>
        <taxon>Candidatus Campbelliibacteriota</taxon>
    </lineage>
</organism>
<dbReference type="PROSITE" id="PS51186">
    <property type="entry name" value="GNAT"/>
    <property type="match status" value="1"/>
</dbReference>
<sequence>MEKEKNKAVFLEGKKVNLRPVKEEDAEKFIQWVNDQEVTQYLIMFMPITLMQEKEWVKNVSCKDNELFLVIETKDGEAIGTTGFHQINWKDRNASHGIMIGNKKYWGGGFGTEAGMLLFNYAFQELGLNKINSNLIGYNERSLRYHLGCGFKIVGRMRKQVFRKGSFHDQIFVDLFPKDFKKVWEKYISSK</sequence>
<name>A0A1F5ENX5_9BACT</name>
<dbReference type="STRING" id="1797579.A2996_00190"/>
<dbReference type="PANTHER" id="PTHR43415:SF3">
    <property type="entry name" value="GNAT-FAMILY ACETYLTRANSFERASE"/>
    <property type="match status" value="1"/>
</dbReference>
<dbReference type="InterPro" id="IPR016181">
    <property type="entry name" value="Acyl_CoA_acyltransferase"/>
</dbReference>
<evidence type="ECO:0000259" key="1">
    <source>
        <dbReference type="PROSITE" id="PS51186"/>
    </source>
</evidence>
<dbReference type="AlphaFoldDB" id="A0A1F5ENX5"/>
<dbReference type="GO" id="GO:0016747">
    <property type="term" value="F:acyltransferase activity, transferring groups other than amino-acyl groups"/>
    <property type="evidence" value="ECO:0007669"/>
    <property type="project" value="InterPro"/>
</dbReference>
<dbReference type="Proteomes" id="UP000176865">
    <property type="component" value="Unassembled WGS sequence"/>
</dbReference>
<dbReference type="EMBL" id="MFAB01000008">
    <property type="protein sequence ID" value="OGD69092.1"/>
    <property type="molecule type" value="Genomic_DNA"/>
</dbReference>
<dbReference type="Gene3D" id="3.40.630.30">
    <property type="match status" value="1"/>
</dbReference>
<proteinExistence type="predicted"/>
<gene>
    <name evidence="2" type="ORF">A2996_00190</name>
</gene>
<feature type="domain" description="N-acetyltransferase" evidence="1">
    <location>
        <begin position="16"/>
        <end position="174"/>
    </location>
</feature>
<evidence type="ECO:0000313" key="3">
    <source>
        <dbReference type="Proteomes" id="UP000176865"/>
    </source>
</evidence>
<accession>A0A1F5ENX5</accession>
<dbReference type="PANTHER" id="PTHR43415">
    <property type="entry name" value="SPERMIDINE N(1)-ACETYLTRANSFERASE"/>
    <property type="match status" value="1"/>
</dbReference>
<dbReference type="Pfam" id="PF13302">
    <property type="entry name" value="Acetyltransf_3"/>
    <property type="match status" value="1"/>
</dbReference>